<dbReference type="GO" id="GO:0004175">
    <property type="term" value="F:endopeptidase activity"/>
    <property type="evidence" value="ECO:0007669"/>
    <property type="project" value="UniProtKB-ARBA"/>
</dbReference>
<dbReference type="InterPro" id="IPR003675">
    <property type="entry name" value="Rce1/LyrA-like_dom"/>
</dbReference>
<evidence type="ECO:0000313" key="3">
    <source>
        <dbReference type="EMBL" id="EMD83476.1"/>
    </source>
</evidence>
<keyword evidence="1" id="KW-0812">Transmembrane</keyword>
<dbReference type="Pfam" id="PF02517">
    <property type="entry name" value="Rce1-like"/>
    <property type="match status" value="1"/>
</dbReference>
<feature type="transmembrane region" description="Helical" evidence="1">
    <location>
        <begin position="27"/>
        <end position="48"/>
    </location>
</feature>
<dbReference type="GO" id="GO:0080120">
    <property type="term" value="P:CAAX-box protein maturation"/>
    <property type="evidence" value="ECO:0007669"/>
    <property type="project" value="UniProtKB-ARBA"/>
</dbReference>
<gene>
    <name evidence="3" type="ORF">C725_1377</name>
</gene>
<keyword evidence="4" id="KW-1185">Reference proteome</keyword>
<dbReference type="RefSeq" id="WP_008601242.1">
    <property type="nucleotide sequence ID" value="NZ_AMRV01000003.1"/>
</dbReference>
<evidence type="ECO:0000259" key="2">
    <source>
        <dbReference type="Pfam" id="PF02517"/>
    </source>
</evidence>
<protein>
    <recommendedName>
        <fullName evidence="2">CAAX prenyl protease 2/Lysostaphin resistance protein A-like domain-containing protein</fullName>
    </recommendedName>
</protein>
<feature type="domain" description="CAAX prenyl protease 2/Lysostaphin resistance protein A-like" evidence="2">
    <location>
        <begin position="56"/>
        <end position="156"/>
    </location>
</feature>
<dbReference type="PATRIC" id="fig|1234595.3.peg.1380"/>
<dbReference type="Proteomes" id="UP000011717">
    <property type="component" value="Unassembled WGS sequence"/>
</dbReference>
<reference evidence="3 4" key="1">
    <citation type="journal article" date="2013" name="Genome Announc.">
        <title>Draft Genome Sequence of Strain JLT2015T, Belonging to the Family Sphingomonadaceae of the Alphaproteobacteria.</title>
        <authorList>
            <person name="Tang K."/>
            <person name="Liu K."/>
            <person name="Li S."/>
            <person name="Jiao N."/>
        </authorList>
    </citation>
    <scope>NUCLEOTIDE SEQUENCE [LARGE SCALE GENOMIC DNA]</scope>
    <source>
        <strain evidence="3 4">JLT2015</strain>
    </source>
</reference>
<comment type="caution">
    <text evidence="3">The sequence shown here is derived from an EMBL/GenBank/DDBJ whole genome shotgun (WGS) entry which is preliminary data.</text>
</comment>
<keyword evidence="1" id="KW-0472">Membrane</keyword>
<name>M2TP04_9SPHN</name>
<dbReference type="AlphaFoldDB" id="M2TP04"/>
<accession>M2TP04</accession>
<dbReference type="OrthoDB" id="193898at2"/>
<dbReference type="EMBL" id="AMRV01000003">
    <property type="protein sequence ID" value="EMD83476.1"/>
    <property type="molecule type" value="Genomic_DNA"/>
</dbReference>
<proteinExistence type="predicted"/>
<evidence type="ECO:0000313" key="4">
    <source>
        <dbReference type="Proteomes" id="UP000011717"/>
    </source>
</evidence>
<sequence>MLLLRRLFLALRTSLDRAAWAAFCREALWLFPALAALGLAGGIIRLAPTDDLPAFLRLAAFALIVPALAEELLFRAALLPHPAEPATLSQRRVAAVLSVALFVTWHPPQALLYGPTFAAMMLDPWFLACVALMGTACVRLYERTGSIWPNMLLHWLPIALWKGLLGGPSPWT</sequence>
<keyword evidence="1" id="KW-1133">Transmembrane helix</keyword>
<evidence type="ECO:0000256" key="1">
    <source>
        <dbReference type="SAM" id="Phobius"/>
    </source>
</evidence>
<organism evidence="3 4">
    <name type="scientific">Pacificimonas flava</name>
    <dbReference type="NCBI Taxonomy" id="1234595"/>
    <lineage>
        <taxon>Bacteria</taxon>
        <taxon>Pseudomonadati</taxon>
        <taxon>Pseudomonadota</taxon>
        <taxon>Alphaproteobacteria</taxon>
        <taxon>Sphingomonadales</taxon>
        <taxon>Sphingosinicellaceae</taxon>
        <taxon>Pacificimonas</taxon>
    </lineage>
</organism>
<feature type="transmembrane region" description="Helical" evidence="1">
    <location>
        <begin position="124"/>
        <end position="141"/>
    </location>
</feature>